<dbReference type="Gene3D" id="1.10.287.1490">
    <property type="match status" value="1"/>
</dbReference>
<protein>
    <recommendedName>
        <fullName evidence="6">Kinesin-like protein</fullName>
    </recommendedName>
</protein>
<dbReference type="SMART" id="SM00129">
    <property type="entry name" value="KISc"/>
    <property type="match status" value="1"/>
</dbReference>
<dbReference type="InterPro" id="IPR019821">
    <property type="entry name" value="Kinesin_motor_CS"/>
</dbReference>
<sequence length="633" mass="65419">HILCAIPARSPIHHYGGPSALPDTSSALPSQGRSATLSLVDLAGSERTKKTNVAGNKLRESSGINSSLTVLGRCLEALRHNQALAARLQAQGPSRAGGGAGGPSAAAAGGGAVPRVIPVRESSLTTLFRSVLTGEGNLVLSVHVSEHPEEYDMNLQTLRFGALASRVQTTVAAPVAAPAARPPLPPAARPYRVPQKRVAVAGLAGRGLLRRPAAIKAKRKSAILEGPELEEAEEGEQAGDAGDGSSGLAQQQPAAGQPEVEEDEEAELGAEADAGPQQQVPSGADAVVVESLRSELQGLRDQVQQLQGRCEQLDGEVLQLRGDKRHLQQQVEQLTETAPEWEALVFSEREEKKEAQRRVWQLEAQLAASQRELAGERMTNKTLLQRLSEAQSAAARSQQQLQQLQQQLQEQQQQRKPPLADPGPRGDALQRQECAVDTGRHAARAGTSGEEEAPVALPADPTRTAAAAAGGAGGRSETACCQPGGLPGEQAPGTSGVAARAALTCIRNTGRAGVDDTAGEGEEAAARGAAGVAQRDGPDSEQPPGSSAVGLTGRAGQGRHTKGSKAGKRRRAGAASGGGDCDEAGLKTADGSADRVREEREQAVASGAVGDSCKATGITPVAGRTRRKRHAGA</sequence>
<evidence type="ECO:0000256" key="1">
    <source>
        <dbReference type="ARBA" id="ARBA00022701"/>
    </source>
</evidence>
<proteinExistence type="inferred from homology"/>
<feature type="region of interest" description="Disordered" evidence="7">
    <location>
        <begin position="225"/>
        <end position="283"/>
    </location>
</feature>
<feature type="compositionally biased region" description="Basic residues" evidence="7">
    <location>
        <begin position="557"/>
        <end position="572"/>
    </location>
</feature>
<feature type="compositionally biased region" description="Basic and acidic residues" evidence="7">
    <location>
        <begin position="592"/>
        <end position="602"/>
    </location>
</feature>
<feature type="compositionally biased region" description="Acidic residues" evidence="7">
    <location>
        <begin position="259"/>
        <end position="270"/>
    </location>
</feature>
<evidence type="ECO:0000256" key="7">
    <source>
        <dbReference type="SAM" id="MobiDB-lite"/>
    </source>
</evidence>
<comment type="similarity">
    <text evidence="5 6">Belongs to the TRAFAC class myosin-kinesin ATPase superfamily. Kinesin family.</text>
</comment>
<keyword evidence="10" id="KW-1185">Reference proteome</keyword>
<evidence type="ECO:0000313" key="10">
    <source>
        <dbReference type="Proteomes" id="UP001054857"/>
    </source>
</evidence>
<name>A0AAD3DES4_9CHLO</name>
<dbReference type="PROSITE" id="PS50067">
    <property type="entry name" value="KINESIN_MOTOR_2"/>
    <property type="match status" value="1"/>
</dbReference>
<dbReference type="GO" id="GO:0008017">
    <property type="term" value="F:microtubule binding"/>
    <property type="evidence" value="ECO:0007669"/>
    <property type="project" value="InterPro"/>
</dbReference>
<evidence type="ECO:0000256" key="5">
    <source>
        <dbReference type="PROSITE-ProRule" id="PRU00283"/>
    </source>
</evidence>
<feature type="region of interest" description="Disordered" evidence="7">
    <location>
        <begin position="90"/>
        <end position="111"/>
    </location>
</feature>
<feature type="compositionally biased region" description="Low complexity" evidence="7">
    <location>
        <begin position="526"/>
        <end position="535"/>
    </location>
</feature>
<keyword evidence="3 6" id="KW-0067">ATP-binding</keyword>
<organism evidence="9 10">
    <name type="scientific">Astrephomene gubernaculifera</name>
    <dbReference type="NCBI Taxonomy" id="47775"/>
    <lineage>
        <taxon>Eukaryota</taxon>
        <taxon>Viridiplantae</taxon>
        <taxon>Chlorophyta</taxon>
        <taxon>core chlorophytes</taxon>
        <taxon>Chlorophyceae</taxon>
        <taxon>CS clade</taxon>
        <taxon>Chlamydomonadales</taxon>
        <taxon>Astrephomenaceae</taxon>
        <taxon>Astrephomene</taxon>
    </lineage>
</organism>
<evidence type="ECO:0000259" key="8">
    <source>
        <dbReference type="PROSITE" id="PS50067"/>
    </source>
</evidence>
<comment type="caution">
    <text evidence="9">The sequence shown here is derived from an EMBL/GenBank/DDBJ whole genome shotgun (WGS) entry which is preliminary data.</text>
</comment>
<comment type="caution">
    <text evidence="5">Lacks conserved residue(s) required for the propagation of feature annotation.</text>
</comment>
<evidence type="ECO:0000256" key="6">
    <source>
        <dbReference type="RuleBase" id="RU000394"/>
    </source>
</evidence>
<dbReference type="GO" id="GO:0005871">
    <property type="term" value="C:kinesin complex"/>
    <property type="evidence" value="ECO:0007669"/>
    <property type="project" value="TreeGrafter"/>
</dbReference>
<dbReference type="PANTHER" id="PTHR24115">
    <property type="entry name" value="KINESIN-RELATED"/>
    <property type="match status" value="1"/>
</dbReference>
<gene>
    <name evidence="9" type="ORF">Agub_g979</name>
</gene>
<feature type="compositionally biased region" description="Acidic residues" evidence="7">
    <location>
        <begin position="227"/>
        <end position="237"/>
    </location>
</feature>
<dbReference type="EMBL" id="BMAR01000001">
    <property type="protein sequence ID" value="GFR40450.1"/>
    <property type="molecule type" value="Genomic_DNA"/>
</dbReference>
<evidence type="ECO:0000256" key="4">
    <source>
        <dbReference type="ARBA" id="ARBA00023175"/>
    </source>
</evidence>
<dbReference type="InterPro" id="IPR027417">
    <property type="entry name" value="P-loop_NTPase"/>
</dbReference>
<dbReference type="GO" id="GO:0005634">
    <property type="term" value="C:nucleus"/>
    <property type="evidence" value="ECO:0007669"/>
    <property type="project" value="TreeGrafter"/>
</dbReference>
<reference evidence="9 10" key="1">
    <citation type="journal article" date="2021" name="Sci. Rep.">
        <title>Genome sequencing of the multicellular alga Astrephomene provides insights into convergent evolution of germ-soma differentiation.</title>
        <authorList>
            <person name="Yamashita S."/>
            <person name="Yamamoto K."/>
            <person name="Matsuzaki R."/>
            <person name="Suzuki S."/>
            <person name="Yamaguchi H."/>
            <person name="Hirooka S."/>
            <person name="Minakuchi Y."/>
            <person name="Miyagishima S."/>
            <person name="Kawachi M."/>
            <person name="Toyoda A."/>
            <person name="Nozaki H."/>
        </authorList>
    </citation>
    <scope>NUCLEOTIDE SEQUENCE [LARGE SCALE GENOMIC DNA]</scope>
    <source>
        <strain evidence="9 10">NIES-4017</strain>
    </source>
</reference>
<dbReference type="GO" id="GO:0016887">
    <property type="term" value="F:ATP hydrolysis activity"/>
    <property type="evidence" value="ECO:0007669"/>
    <property type="project" value="TreeGrafter"/>
</dbReference>
<feature type="compositionally biased region" description="Gly residues" evidence="7">
    <location>
        <begin position="95"/>
        <end position="111"/>
    </location>
</feature>
<feature type="domain" description="Kinesin motor" evidence="8">
    <location>
        <begin position="1"/>
        <end position="167"/>
    </location>
</feature>
<evidence type="ECO:0000256" key="2">
    <source>
        <dbReference type="ARBA" id="ARBA00022741"/>
    </source>
</evidence>
<evidence type="ECO:0000313" key="9">
    <source>
        <dbReference type="EMBL" id="GFR40450.1"/>
    </source>
</evidence>
<keyword evidence="1 6" id="KW-0493">Microtubule</keyword>
<evidence type="ECO:0000256" key="3">
    <source>
        <dbReference type="ARBA" id="ARBA00022840"/>
    </source>
</evidence>
<feature type="non-terminal residue" evidence="9">
    <location>
        <position position="633"/>
    </location>
</feature>
<dbReference type="InterPro" id="IPR027640">
    <property type="entry name" value="Kinesin-like_fam"/>
</dbReference>
<dbReference type="Proteomes" id="UP001054857">
    <property type="component" value="Unassembled WGS sequence"/>
</dbReference>
<dbReference type="PROSITE" id="PS00411">
    <property type="entry name" value="KINESIN_MOTOR_1"/>
    <property type="match status" value="1"/>
</dbReference>
<feature type="compositionally biased region" description="Low complexity" evidence="7">
    <location>
        <begin position="394"/>
        <end position="415"/>
    </location>
</feature>
<feature type="compositionally biased region" description="Basic residues" evidence="7">
    <location>
        <begin position="624"/>
        <end position="633"/>
    </location>
</feature>
<keyword evidence="4 6" id="KW-0505">Motor protein</keyword>
<keyword evidence="2 6" id="KW-0547">Nucleotide-binding</keyword>
<dbReference type="SUPFAM" id="SSF52540">
    <property type="entry name" value="P-loop containing nucleoside triphosphate hydrolases"/>
    <property type="match status" value="1"/>
</dbReference>
<feature type="region of interest" description="Disordered" evidence="7">
    <location>
        <begin position="511"/>
        <end position="633"/>
    </location>
</feature>
<dbReference type="PANTHER" id="PTHR24115:SF1008">
    <property type="entry name" value="KINESIN-LIKE PROTEIN SUBITO"/>
    <property type="match status" value="1"/>
</dbReference>
<dbReference type="GO" id="GO:0007018">
    <property type="term" value="P:microtubule-based movement"/>
    <property type="evidence" value="ECO:0007669"/>
    <property type="project" value="InterPro"/>
</dbReference>
<dbReference type="AlphaFoldDB" id="A0AAD3DES4"/>
<dbReference type="InterPro" id="IPR001752">
    <property type="entry name" value="Kinesin_motor_dom"/>
</dbReference>
<dbReference type="PRINTS" id="PR00380">
    <property type="entry name" value="KINESINHEAVY"/>
</dbReference>
<dbReference type="GO" id="GO:0005524">
    <property type="term" value="F:ATP binding"/>
    <property type="evidence" value="ECO:0007669"/>
    <property type="project" value="UniProtKB-KW"/>
</dbReference>
<dbReference type="GO" id="GO:0003777">
    <property type="term" value="F:microtubule motor activity"/>
    <property type="evidence" value="ECO:0007669"/>
    <property type="project" value="InterPro"/>
</dbReference>
<accession>A0AAD3DES4</accession>
<dbReference type="InterPro" id="IPR036961">
    <property type="entry name" value="Kinesin_motor_dom_sf"/>
</dbReference>
<dbReference type="GO" id="GO:0005874">
    <property type="term" value="C:microtubule"/>
    <property type="evidence" value="ECO:0007669"/>
    <property type="project" value="UniProtKB-KW"/>
</dbReference>
<dbReference type="Gene3D" id="3.40.850.10">
    <property type="entry name" value="Kinesin motor domain"/>
    <property type="match status" value="1"/>
</dbReference>
<feature type="compositionally biased region" description="Low complexity" evidence="7">
    <location>
        <begin position="246"/>
        <end position="258"/>
    </location>
</feature>
<feature type="region of interest" description="Disordered" evidence="7">
    <location>
        <begin position="394"/>
        <end position="494"/>
    </location>
</feature>
<dbReference type="Pfam" id="PF00225">
    <property type="entry name" value="Kinesin"/>
    <property type="match status" value="1"/>
</dbReference>